<dbReference type="EMBL" id="BAABHB010000002">
    <property type="protein sequence ID" value="GAA4402065.1"/>
    <property type="molecule type" value="Genomic_DNA"/>
</dbReference>
<organism evidence="5 6">
    <name type="scientific">Nibrella viscosa</name>
    <dbReference type="NCBI Taxonomy" id="1084524"/>
    <lineage>
        <taxon>Bacteria</taxon>
        <taxon>Pseudomonadati</taxon>
        <taxon>Bacteroidota</taxon>
        <taxon>Cytophagia</taxon>
        <taxon>Cytophagales</taxon>
        <taxon>Spirosomataceae</taxon>
        <taxon>Nibrella</taxon>
    </lineage>
</organism>
<dbReference type="RefSeq" id="WP_345265911.1">
    <property type="nucleotide sequence ID" value="NZ_BAABHB010000002.1"/>
</dbReference>
<proteinExistence type="inferred from homology"/>
<evidence type="ECO:0000256" key="2">
    <source>
        <dbReference type="ARBA" id="ARBA00013064"/>
    </source>
</evidence>
<comment type="similarity">
    <text evidence="1">Belongs to the metallo-dependent hydrolases superfamily. CpsB/CapC family.</text>
</comment>
<name>A0ABP8K7V6_9BACT</name>
<reference evidence="6" key="1">
    <citation type="journal article" date="2019" name="Int. J. Syst. Evol. Microbiol.">
        <title>The Global Catalogue of Microorganisms (GCM) 10K type strain sequencing project: providing services to taxonomists for standard genome sequencing and annotation.</title>
        <authorList>
            <consortium name="The Broad Institute Genomics Platform"/>
            <consortium name="The Broad Institute Genome Sequencing Center for Infectious Disease"/>
            <person name="Wu L."/>
            <person name="Ma J."/>
        </authorList>
    </citation>
    <scope>NUCLEOTIDE SEQUENCE [LARGE SCALE GENOMIC DNA]</scope>
    <source>
        <strain evidence="6">JCM 17925</strain>
    </source>
</reference>
<dbReference type="Gene3D" id="3.20.20.140">
    <property type="entry name" value="Metal-dependent hydrolases"/>
    <property type="match status" value="1"/>
</dbReference>
<dbReference type="EC" id="3.1.3.48" evidence="2"/>
<dbReference type="Pfam" id="PF19567">
    <property type="entry name" value="CpsB_CapC"/>
    <property type="match status" value="1"/>
</dbReference>
<sequence>MLFAYFKRHQLTKVKHKPAGQIPLLCHFLPDLDNDPGEIEQSLRFLRGLHKMGWHSVVATPFVMQGYYFPNPESIVRKTKHLEQLLRQEKIQMNLEPAAEYYWDAGLFNTLASGQNLLSFTSDDPSKKFVLIETSLVYRPENFALVMNSLKQQGYSVVLSHTEQYIFLQQMPERVLILREAGVCFQVNLRSLTSEATPATRRLAEWLVQQGMVDFWAAPPRIELIQNAMQSPLFSAQP</sequence>
<keyword evidence="6" id="KW-1185">Reference proteome</keyword>
<evidence type="ECO:0000313" key="6">
    <source>
        <dbReference type="Proteomes" id="UP001500936"/>
    </source>
</evidence>
<evidence type="ECO:0000256" key="1">
    <source>
        <dbReference type="ARBA" id="ARBA00005750"/>
    </source>
</evidence>
<keyword evidence="3" id="KW-0378">Hydrolase</keyword>
<dbReference type="PANTHER" id="PTHR39181">
    <property type="entry name" value="TYROSINE-PROTEIN PHOSPHATASE YWQE"/>
    <property type="match status" value="1"/>
</dbReference>
<dbReference type="InterPro" id="IPR016667">
    <property type="entry name" value="Caps_polysacc_synth_CpsB/CapC"/>
</dbReference>
<protein>
    <recommendedName>
        <fullName evidence="2">protein-tyrosine-phosphatase</fullName>
        <ecNumber evidence="2">3.1.3.48</ecNumber>
    </recommendedName>
</protein>
<evidence type="ECO:0000313" key="5">
    <source>
        <dbReference type="EMBL" id="GAA4402065.1"/>
    </source>
</evidence>
<evidence type="ECO:0000256" key="3">
    <source>
        <dbReference type="ARBA" id="ARBA00022801"/>
    </source>
</evidence>
<gene>
    <name evidence="5" type="ORF">GCM10023187_16910</name>
</gene>
<dbReference type="Proteomes" id="UP001500936">
    <property type="component" value="Unassembled WGS sequence"/>
</dbReference>
<dbReference type="PANTHER" id="PTHR39181:SF1">
    <property type="entry name" value="TYROSINE-PROTEIN PHOSPHATASE YWQE"/>
    <property type="match status" value="1"/>
</dbReference>
<comment type="catalytic activity">
    <reaction evidence="4">
        <text>O-phospho-L-tyrosyl-[protein] + H2O = L-tyrosyl-[protein] + phosphate</text>
        <dbReference type="Rhea" id="RHEA:10684"/>
        <dbReference type="Rhea" id="RHEA-COMP:10136"/>
        <dbReference type="Rhea" id="RHEA-COMP:20101"/>
        <dbReference type="ChEBI" id="CHEBI:15377"/>
        <dbReference type="ChEBI" id="CHEBI:43474"/>
        <dbReference type="ChEBI" id="CHEBI:46858"/>
        <dbReference type="ChEBI" id="CHEBI:61978"/>
        <dbReference type="EC" id="3.1.3.48"/>
    </reaction>
</comment>
<accession>A0ABP8K7V6</accession>
<evidence type="ECO:0000256" key="4">
    <source>
        <dbReference type="ARBA" id="ARBA00051722"/>
    </source>
</evidence>
<comment type="caution">
    <text evidence="5">The sequence shown here is derived from an EMBL/GenBank/DDBJ whole genome shotgun (WGS) entry which is preliminary data.</text>
</comment>